<dbReference type="WBParaSite" id="Hba_16789">
    <property type="protein sequence ID" value="Hba_16789"/>
    <property type="gene ID" value="Hba_16789"/>
</dbReference>
<dbReference type="PROSITE" id="PS50041">
    <property type="entry name" value="C_TYPE_LECTIN_2"/>
    <property type="match status" value="1"/>
</dbReference>
<dbReference type="CDD" id="cd00037">
    <property type="entry name" value="CLECT"/>
    <property type="match status" value="1"/>
</dbReference>
<dbReference type="PANTHER" id="PTHR23124">
    <property type="entry name" value="C-TYPE LECTIN DOMAIN-CONTAINING PROTEIN-RELATED-RELATED"/>
    <property type="match status" value="1"/>
</dbReference>
<dbReference type="Pfam" id="PF00059">
    <property type="entry name" value="Lectin_C"/>
    <property type="match status" value="1"/>
</dbReference>
<dbReference type="AlphaFoldDB" id="A0A1I7XGI3"/>
<evidence type="ECO:0000313" key="3">
    <source>
        <dbReference type="WBParaSite" id="Hba_16789"/>
    </source>
</evidence>
<protein>
    <submittedName>
        <fullName evidence="3">C-type lectin domain-containing protein</fullName>
    </submittedName>
</protein>
<dbReference type="Proteomes" id="UP000095283">
    <property type="component" value="Unplaced"/>
</dbReference>
<evidence type="ECO:0000313" key="2">
    <source>
        <dbReference type="Proteomes" id="UP000095283"/>
    </source>
</evidence>
<keyword evidence="2" id="KW-1185">Reference proteome</keyword>
<dbReference type="InterPro" id="IPR016187">
    <property type="entry name" value="CTDL_fold"/>
</dbReference>
<name>A0A1I7XGI3_HETBA</name>
<evidence type="ECO:0000259" key="1">
    <source>
        <dbReference type="PROSITE" id="PS50041"/>
    </source>
</evidence>
<dbReference type="InterPro" id="IPR016186">
    <property type="entry name" value="C-type_lectin-like/link_sf"/>
</dbReference>
<sequence>MMETLGMKVLWKHSHCYIITPGVFAQDYGNSFSGNPAMYHHACNFIDGMNGKAMIPASIYEQMDAEELMLKSVLTRAFKNNNPHQRCGGDYQCNTLDFTVGGLETAPGIVRAPLICELGFSQLDIHVKKCPIGWQSFVRFNGNTWCLKLQRGHMNWYEAQRQCEKEGAKLSGIESQEELDAIKKVLSGLNLPAASVWLGGMRVPNTNRFEWQDGSTEKDTFVTNFAPGEPNNAE</sequence>
<dbReference type="SMART" id="SM00034">
    <property type="entry name" value="CLECT"/>
    <property type="match status" value="1"/>
</dbReference>
<dbReference type="InterPro" id="IPR001304">
    <property type="entry name" value="C-type_lectin-like"/>
</dbReference>
<dbReference type="Gene3D" id="3.10.100.10">
    <property type="entry name" value="Mannose-Binding Protein A, subunit A"/>
    <property type="match status" value="1"/>
</dbReference>
<organism evidence="2 3">
    <name type="scientific">Heterorhabditis bacteriophora</name>
    <name type="common">Entomopathogenic nematode worm</name>
    <dbReference type="NCBI Taxonomy" id="37862"/>
    <lineage>
        <taxon>Eukaryota</taxon>
        <taxon>Metazoa</taxon>
        <taxon>Ecdysozoa</taxon>
        <taxon>Nematoda</taxon>
        <taxon>Chromadorea</taxon>
        <taxon>Rhabditida</taxon>
        <taxon>Rhabditina</taxon>
        <taxon>Rhabditomorpha</taxon>
        <taxon>Strongyloidea</taxon>
        <taxon>Heterorhabditidae</taxon>
        <taxon>Heterorhabditis</taxon>
    </lineage>
</organism>
<proteinExistence type="predicted"/>
<reference evidence="3" key="1">
    <citation type="submission" date="2016-11" db="UniProtKB">
        <authorList>
            <consortium name="WormBaseParasite"/>
        </authorList>
    </citation>
    <scope>IDENTIFICATION</scope>
</reference>
<accession>A0A1I7XGI3</accession>
<dbReference type="SUPFAM" id="SSF56436">
    <property type="entry name" value="C-type lectin-like"/>
    <property type="match status" value="1"/>
</dbReference>
<feature type="domain" description="C-type lectin" evidence="1">
    <location>
        <begin position="142"/>
        <end position="234"/>
    </location>
</feature>